<dbReference type="PANTHER" id="PTHR23205">
    <property type="entry name" value="SPLICING FACTOR 3A SUBUNIT 2"/>
    <property type="match status" value="1"/>
</dbReference>
<gene>
    <name evidence="12" type="primary">sf3a2</name>
    <name evidence="12" type="ORF">CK203_009378</name>
</gene>
<evidence type="ECO:0000256" key="8">
    <source>
        <dbReference type="ARBA" id="ARBA00023187"/>
    </source>
</evidence>
<evidence type="ECO:0000313" key="13">
    <source>
        <dbReference type="Proteomes" id="UP000288805"/>
    </source>
</evidence>
<comment type="caution">
    <text evidence="12">The sequence shown here is derived from an EMBL/GenBank/DDBJ whole genome shotgun (WGS) entry which is preliminary data.</text>
</comment>
<evidence type="ECO:0000256" key="7">
    <source>
        <dbReference type="ARBA" id="ARBA00022833"/>
    </source>
</evidence>
<protein>
    <submittedName>
        <fullName evidence="12">Splicing factor 3A subunit 2</fullName>
    </submittedName>
</protein>
<dbReference type="Pfam" id="PF16835">
    <property type="entry name" value="SF3A2"/>
    <property type="match status" value="1"/>
</dbReference>
<dbReference type="PROSITE" id="PS00726">
    <property type="entry name" value="AP_NUCLEASE_F1_1"/>
    <property type="match status" value="1"/>
</dbReference>
<keyword evidence="5" id="KW-0747">Spliceosome</keyword>
<reference evidence="12 13" key="1">
    <citation type="journal article" date="2018" name="PLoS Genet.">
        <title>Population sequencing reveals clonal diversity and ancestral inbreeding in the grapevine cultivar Chardonnay.</title>
        <authorList>
            <person name="Roach M.J."/>
            <person name="Johnson D.L."/>
            <person name="Bohlmann J."/>
            <person name="van Vuuren H.J."/>
            <person name="Jones S.J."/>
            <person name="Pretorius I.S."/>
            <person name="Schmidt S.A."/>
            <person name="Borneman A.R."/>
        </authorList>
    </citation>
    <scope>NUCLEOTIDE SEQUENCE [LARGE SCALE GENOMIC DNA]</scope>
    <source>
        <strain evidence="13">cv. Chardonnay</strain>
        <tissue evidence="12">Leaf</tissue>
    </source>
</reference>
<dbReference type="GO" id="GO:0004519">
    <property type="term" value="F:endonuclease activity"/>
    <property type="evidence" value="ECO:0007669"/>
    <property type="project" value="InterPro"/>
</dbReference>
<dbReference type="InterPro" id="IPR003604">
    <property type="entry name" value="Matrin/U1-like-C_Znf_C2H2"/>
</dbReference>
<evidence type="ECO:0000256" key="1">
    <source>
        <dbReference type="ARBA" id="ARBA00004123"/>
    </source>
</evidence>
<dbReference type="GO" id="GO:0008380">
    <property type="term" value="P:RNA splicing"/>
    <property type="evidence" value="ECO:0007669"/>
    <property type="project" value="UniProtKB-KW"/>
</dbReference>
<dbReference type="InterPro" id="IPR052092">
    <property type="entry name" value="SF3A2"/>
</dbReference>
<dbReference type="EMBL" id="QGNW01000029">
    <property type="protein sequence ID" value="RVX12042.1"/>
    <property type="molecule type" value="Genomic_DNA"/>
</dbReference>
<dbReference type="PROSITE" id="PS50171">
    <property type="entry name" value="ZF_MATRIN"/>
    <property type="match status" value="1"/>
</dbReference>
<dbReference type="SMART" id="SM00451">
    <property type="entry name" value="ZnF_U1"/>
    <property type="match status" value="1"/>
</dbReference>
<keyword evidence="9" id="KW-0539">Nucleus</keyword>
<dbReference type="InterPro" id="IPR036236">
    <property type="entry name" value="Znf_C2H2_sf"/>
</dbReference>
<evidence type="ECO:0000256" key="9">
    <source>
        <dbReference type="ARBA" id="ARBA00023242"/>
    </source>
</evidence>
<dbReference type="AlphaFoldDB" id="A0A438JSU9"/>
<dbReference type="SUPFAM" id="SSF57667">
    <property type="entry name" value="beta-beta-alpha zinc fingers"/>
    <property type="match status" value="1"/>
</dbReference>
<evidence type="ECO:0000256" key="3">
    <source>
        <dbReference type="ARBA" id="ARBA00022664"/>
    </source>
</evidence>
<keyword evidence="3" id="KW-0507">mRNA processing</keyword>
<comment type="subcellular location">
    <subcellularLocation>
        <location evidence="1">Nucleus</location>
    </subcellularLocation>
</comment>
<name>A0A438JSU9_VITVI</name>
<feature type="region of interest" description="Disordered" evidence="10">
    <location>
        <begin position="1"/>
        <end position="21"/>
    </location>
</feature>
<dbReference type="GO" id="GO:0006397">
    <property type="term" value="P:mRNA processing"/>
    <property type="evidence" value="ECO:0007669"/>
    <property type="project" value="UniProtKB-KW"/>
</dbReference>
<dbReference type="GO" id="GO:0003677">
    <property type="term" value="F:DNA binding"/>
    <property type="evidence" value="ECO:0007669"/>
    <property type="project" value="InterPro"/>
</dbReference>
<dbReference type="SUPFAM" id="SSF56219">
    <property type="entry name" value="DNase I-like"/>
    <property type="match status" value="1"/>
</dbReference>
<dbReference type="InterPro" id="IPR020847">
    <property type="entry name" value="AP_endonuclease_F1_BS"/>
</dbReference>
<dbReference type="SMART" id="SM01050">
    <property type="entry name" value="CactinC_cactus"/>
    <property type="match status" value="1"/>
</dbReference>
<dbReference type="GO" id="GO:0006281">
    <property type="term" value="P:DNA repair"/>
    <property type="evidence" value="ECO:0007669"/>
    <property type="project" value="InterPro"/>
</dbReference>
<dbReference type="Gene3D" id="3.60.10.10">
    <property type="entry name" value="Endonuclease/exonuclease/phosphatase"/>
    <property type="match status" value="1"/>
</dbReference>
<keyword evidence="6" id="KW-0863">Zinc-finger</keyword>
<feature type="domain" description="Matrin-type" evidence="11">
    <location>
        <begin position="52"/>
        <end position="82"/>
    </location>
</feature>
<dbReference type="InterPro" id="IPR013087">
    <property type="entry name" value="Znf_C2H2_type"/>
</dbReference>
<keyword evidence="4" id="KW-0479">Metal-binding</keyword>
<keyword evidence="7" id="KW-0862">Zinc</keyword>
<keyword evidence="8" id="KW-0508">mRNA splicing</keyword>
<dbReference type="Pfam" id="PF03372">
    <property type="entry name" value="Exo_endo_phos"/>
    <property type="match status" value="1"/>
</dbReference>
<sequence length="819" mass="95510">MDRDWGSKPGTGGAASAQNEAIDRRERLRRLALETIDLAKDPYFMRNHLGSYECKLCLTLHNNEGNYLAHTQGKRHQTNLAKRAAREAKEAPAQPQPHKRKVSVRKTGKVLIRFSVQNSGIDNVVLWSNSLIERFVQLGLRIKIGRPGYRVTKQFDPETKQRSLLFQIEYPEIEDLAKPRHRFMSSFEQRVQSFDKRYQYLLFAAEPYEIIAFKVPSTEIDKSTPKFFSHWDPDSKMFTKERFLHWFGNIQSFHRRDRGRRGILQCKLINEVRNPFSAVSERDLPLSGAFEPNPIPETSVSLGHPFCAHSSSSYPLESSHAFQRGSVSISPVVYDNHRGGDASFPVQEPSTLPLEGFQVEGLTPRKMVKVQSVLESLRVRIVRDNGKGVEGENRNPIFADKILSWNTRGLGSRKKRRTVRRFLSTQNPDVVMLQETKREIWDKRLVSSIWKGKSLDWVALPACGASGGIVILWDSVKFNCSEKVLGSFSVTVKLNSDEEESFWLTSVYGPNKAVWREDFWLELQDLHGLTFPRWCVGGDFNVIRRISEKMGDSRLTVNMRHFDEFIRESGLLDPPLRNAAFTWSNMQVDPICKRLDRFLFSSEWDSFFSQNIQEALPRWTSDHSPICLETNPFMWGPTPFRFENMWLLHPEFKEKFRDWWQECTVEGWEGHKFMRKLKFIKSKLKEWNTRVFGDLRERKKHILTDLGRIDRIEQEGNLNLELVSERILRRKELEDLLLKEEVQWRQKSRVKWIKEGDCNSKFFHRVATGRRSRKFIKSLISERGETLNNIEVISEEIVNFFGNLYSKPEDDSWKIEGID</sequence>
<evidence type="ECO:0000256" key="6">
    <source>
        <dbReference type="ARBA" id="ARBA00022771"/>
    </source>
</evidence>
<evidence type="ECO:0000256" key="10">
    <source>
        <dbReference type="SAM" id="MobiDB-lite"/>
    </source>
</evidence>
<dbReference type="InterPro" id="IPR036691">
    <property type="entry name" value="Endo/exonu/phosph_ase_sf"/>
</dbReference>
<evidence type="ECO:0000256" key="2">
    <source>
        <dbReference type="ARBA" id="ARBA00008995"/>
    </source>
</evidence>
<dbReference type="InterPro" id="IPR000690">
    <property type="entry name" value="Matrin/U1-C_Znf_C2H2"/>
</dbReference>
<comment type="similarity">
    <text evidence="2">Belongs to the SF3A2 family.</text>
</comment>
<dbReference type="PANTHER" id="PTHR23205:SF0">
    <property type="entry name" value="SPLICING FACTOR 3A SUBUNIT 2"/>
    <property type="match status" value="1"/>
</dbReference>
<dbReference type="InterPro" id="IPR031781">
    <property type="entry name" value="SF3A2_dom"/>
</dbReference>
<dbReference type="Gene3D" id="2.60.40.2690">
    <property type="match status" value="1"/>
</dbReference>
<dbReference type="InterPro" id="IPR005135">
    <property type="entry name" value="Endo/exonuclease/phosphatase"/>
</dbReference>
<evidence type="ECO:0000256" key="4">
    <source>
        <dbReference type="ARBA" id="ARBA00022723"/>
    </source>
</evidence>
<dbReference type="GO" id="GO:0008270">
    <property type="term" value="F:zinc ion binding"/>
    <property type="evidence" value="ECO:0007669"/>
    <property type="project" value="UniProtKB-KW"/>
</dbReference>
<dbReference type="GO" id="GO:0005681">
    <property type="term" value="C:spliceosomal complex"/>
    <property type="evidence" value="ECO:0007669"/>
    <property type="project" value="UniProtKB-KW"/>
</dbReference>
<evidence type="ECO:0000256" key="5">
    <source>
        <dbReference type="ARBA" id="ARBA00022728"/>
    </source>
</evidence>
<evidence type="ECO:0000259" key="11">
    <source>
        <dbReference type="PROSITE" id="PS50171"/>
    </source>
</evidence>
<proteinExistence type="inferred from homology"/>
<dbReference type="Pfam" id="PF12874">
    <property type="entry name" value="zf-met"/>
    <property type="match status" value="1"/>
</dbReference>
<organism evidence="12 13">
    <name type="scientific">Vitis vinifera</name>
    <name type="common">Grape</name>
    <dbReference type="NCBI Taxonomy" id="29760"/>
    <lineage>
        <taxon>Eukaryota</taxon>
        <taxon>Viridiplantae</taxon>
        <taxon>Streptophyta</taxon>
        <taxon>Embryophyta</taxon>
        <taxon>Tracheophyta</taxon>
        <taxon>Spermatophyta</taxon>
        <taxon>Magnoliopsida</taxon>
        <taxon>eudicotyledons</taxon>
        <taxon>Gunneridae</taxon>
        <taxon>Pentapetalae</taxon>
        <taxon>rosids</taxon>
        <taxon>Vitales</taxon>
        <taxon>Vitaceae</taxon>
        <taxon>Viteae</taxon>
        <taxon>Vitis</taxon>
    </lineage>
</organism>
<accession>A0A438JSU9</accession>
<dbReference type="Proteomes" id="UP000288805">
    <property type="component" value="Unassembled WGS sequence"/>
</dbReference>
<evidence type="ECO:0000313" key="12">
    <source>
        <dbReference type="EMBL" id="RVX12042.1"/>
    </source>
</evidence>